<evidence type="ECO:0000313" key="1">
    <source>
        <dbReference type="EMBL" id="GIL37796.1"/>
    </source>
</evidence>
<dbReference type="AlphaFoldDB" id="A0A8S8X9G9"/>
<accession>A0A8S8X9G9</accession>
<protein>
    <recommendedName>
        <fullName evidence="3">DUF429 domain-containing protein</fullName>
    </recommendedName>
</protein>
<organism evidence="1 2">
    <name type="scientific">Roseiterribacter gracilis</name>
    <dbReference type="NCBI Taxonomy" id="2812848"/>
    <lineage>
        <taxon>Bacteria</taxon>
        <taxon>Pseudomonadati</taxon>
        <taxon>Pseudomonadota</taxon>
        <taxon>Alphaproteobacteria</taxon>
        <taxon>Rhodospirillales</taxon>
        <taxon>Roseiterribacteraceae</taxon>
        <taxon>Roseiterribacter</taxon>
    </lineage>
</organism>
<comment type="caution">
    <text evidence="1">The sequence shown here is derived from an EMBL/GenBank/DDBJ whole genome shotgun (WGS) entry which is preliminary data.</text>
</comment>
<dbReference type="RefSeq" id="WP_420240674.1">
    <property type="nucleotide sequence ID" value="NZ_BOPV01000001.1"/>
</dbReference>
<gene>
    <name evidence="1" type="ORF">TMPK1_00330</name>
</gene>
<evidence type="ECO:0008006" key="3">
    <source>
        <dbReference type="Google" id="ProtNLM"/>
    </source>
</evidence>
<sequence>MFDAYVALDWSGAAGRRYAGIAIAELGANAATPRLIRPRDRLWSRSAAIDWLAARLAGSDRVLAGIDCAFSLPGNTLPAPSLWAEIERAAAGAADFHGAAYAAADGVAPLYWTKGTMPAGWVDRHRATEQACLAQGLGAPQSPYKLIGAKQVGKGALAGMRALLHLKAQLGQRIAVWPFESLAGGSVLVEIYPRLFLRRVGHGSAKVRTRAELDRCLAALGCSRPTFRTGFDDHEADALVSAAGLRLLAGNAQSWKPTADAAILAREGWIFGVS</sequence>
<keyword evidence="2" id="KW-1185">Reference proteome</keyword>
<reference evidence="1" key="1">
    <citation type="submission" date="2021-02" db="EMBL/GenBank/DDBJ databases">
        <title>Genome sequence of Rhodospirillales sp. strain TMPK1 isolated from soil.</title>
        <authorList>
            <person name="Nakai R."/>
            <person name="Kusada H."/>
            <person name="Tamaki H."/>
        </authorList>
    </citation>
    <scope>NUCLEOTIDE SEQUENCE</scope>
    <source>
        <strain evidence="1">TMPK1</strain>
    </source>
</reference>
<dbReference type="EMBL" id="BOPV01000001">
    <property type="protein sequence ID" value="GIL37796.1"/>
    <property type="molecule type" value="Genomic_DNA"/>
</dbReference>
<evidence type="ECO:0000313" key="2">
    <source>
        <dbReference type="Proteomes" id="UP000681075"/>
    </source>
</evidence>
<proteinExistence type="predicted"/>
<name>A0A8S8X9G9_9PROT</name>
<dbReference type="Proteomes" id="UP000681075">
    <property type="component" value="Unassembled WGS sequence"/>
</dbReference>